<dbReference type="SUPFAM" id="SSF49265">
    <property type="entry name" value="Fibronectin type III"/>
    <property type="match status" value="1"/>
</dbReference>
<name>A0ABQ1UJF7_9BACT</name>
<accession>A0ABQ1UJF7</accession>
<feature type="region of interest" description="Disordered" evidence="1">
    <location>
        <begin position="604"/>
        <end position="623"/>
    </location>
</feature>
<gene>
    <name evidence="3" type="ORF">GCM10011383_32530</name>
</gene>
<organism evidence="3 4">
    <name type="scientific">Hymenobacter cavernae</name>
    <dbReference type="NCBI Taxonomy" id="2044852"/>
    <lineage>
        <taxon>Bacteria</taxon>
        <taxon>Pseudomonadati</taxon>
        <taxon>Bacteroidota</taxon>
        <taxon>Cytophagia</taxon>
        <taxon>Cytophagales</taxon>
        <taxon>Hymenobacteraceae</taxon>
        <taxon>Hymenobacter</taxon>
    </lineage>
</organism>
<feature type="compositionally biased region" description="Polar residues" evidence="1">
    <location>
        <begin position="614"/>
        <end position="623"/>
    </location>
</feature>
<dbReference type="Pfam" id="PF13585">
    <property type="entry name" value="CHU_C"/>
    <property type="match status" value="1"/>
</dbReference>
<evidence type="ECO:0000313" key="3">
    <source>
        <dbReference type="EMBL" id="GGF18530.1"/>
    </source>
</evidence>
<comment type="caution">
    <text evidence="3">The sequence shown here is derived from an EMBL/GenBank/DDBJ whole genome shotgun (WGS) entry which is preliminary data.</text>
</comment>
<dbReference type="Proteomes" id="UP000632273">
    <property type="component" value="Unassembled WGS sequence"/>
</dbReference>
<proteinExistence type="predicted"/>
<feature type="chain" id="PRO_5046297879" description="Gliding motility-associated C-terminal domain-containing protein" evidence="2">
    <location>
        <begin position="23"/>
        <end position="938"/>
    </location>
</feature>
<reference evidence="4" key="1">
    <citation type="journal article" date="2019" name="Int. J. Syst. Evol. Microbiol.">
        <title>The Global Catalogue of Microorganisms (GCM) 10K type strain sequencing project: providing services to taxonomists for standard genome sequencing and annotation.</title>
        <authorList>
            <consortium name="The Broad Institute Genomics Platform"/>
            <consortium name="The Broad Institute Genome Sequencing Center for Infectious Disease"/>
            <person name="Wu L."/>
            <person name="Ma J."/>
        </authorList>
    </citation>
    <scope>NUCLEOTIDE SEQUENCE [LARGE SCALE GENOMIC DNA]</scope>
    <source>
        <strain evidence="4">CGMCC 1.15197</strain>
    </source>
</reference>
<dbReference type="InterPro" id="IPR003961">
    <property type="entry name" value="FN3_dom"/>
</dbReference>
<dbReference type="EMBL" id="BMHT01000006">
    <property type="protein sequence ID" value="GGF18530.1"/>
    <property type="molecule type" value="Genomic_DNA"/>
</dbReference>
<dbReference type="InterPro" id="IPR013783">
    <property type="entry name" value="Ig-like_fold"/>
</dbReference>
<sequence length="938" mass="102251">MLLALWVSLPFLLLLTAPIARASHLRAGDIQAKVDTTAGRNPRRIFFKMILYTDNNPASVRQPTATIFFGDGTSSGVEAIKRSTNDPIRVSNTTDLNVYYFEHTYNALGTYTVSFIGENRNKDVLNIPDSFNRSFYISTTITLDPALGFNRSPILTAPAIDRAGRNQVFLHNPAAYDADGDSLSYKLVPCQYVPEGVEGTVPPRGTNRPNNQVCPGYTYPDNPSFGGASVPYSGPPSDPGGGPVRFTQNVRTGQIVWNAPNTLGYYNAAFVVEEWRRIAGAPARRIGQVIRDMQIIVEGNNNLRPVIKVPNDTCVVAGTTVSRVITATDPDRNPVNLFAYSGIIPPATFRQTTLGPPTAQGTFTWTTDCSNIASEPTQIVFKAQDNPTSGSPLIDERAWRITVIGPAPTNFVAQRLPNSPSTTVLTWDRYVCQNPGAQILIYRKEGPSNWQPGPCETGIPASTGFVQIGAVNGNQTTFTDANNSGRGSTFCYRIYVSFPRPAGGASLASAEACVTLEGPRTVLTHVTVDRTDTVAGQITVRWSKASSSDPIALPATYRLFRAPAGSTVFTLARETNDLNDTTYVDSGLNTRDNGYTYRLQFTPRGVTNPDVPPTASSVRLSGQANEGATQVNLAWSYTVPWNNATPERPTTIYRRDPGSTTFVAVGTVPSGATGGSYVDRSPGLVRGQTYRYYVLTSGTYNTPRLPDPLLNQSQEVDVEYVPVPCAPVLTVANNCEALAATVLTRAGVFPAPGETYTNTLRWQLGANSPTGCDNSDIDHYDLFYKLNGESSYQFLASTKEQQYAHTNLETQTYCYTVQAVNKYNRRSLPSDSVCADNCLLFLLPNIFTPNGDGVNDTFRPKVASPLRRVHFTAYNRWGVKVYESQSNPRIDWSGEGANGEGTSGGKVSEGVYYYQAEVEFADLNGTKKTFKGWVQINR</sequence>
<dbReference type="Gene3D" id="2.60.40.10">
    <property type="entry name" value="Immunoglobulins"/>
    <property type="match status" value="1"/>
</dbReference>
<dbReference type="InterPro" id="IPR036116">
    <property type="entry name" value="FN3_sf"/>
</dbReference>
<dbReference type="CDD" id="cd00063">
    <property type="entry name" value="FN3"/>
    <property type="match status" value="1"/>
</dbReference>
<evidence type="ECO:0000313" key="4">
    <source>
        <dbReference type="Proteomes" id="UP000632273"/>
    </source>
</evidence>
<evidence type="ECO:0000256" key="2">
    <source>
        <dbReference type="SAM" id="SignalP"/>
    </source>
</evidence>
<protein>
    <recommendedName>
        <fullName evidence="5">Gliding motility-associated C-terminal domain-containing protein</fullName>
    </recommendedName>
</protein>
<evidence type="ECO:0000256" key="1">
    <source>
        <dbReference type="SAM" id="MobiDB-lite"/>
    </source>
</evidence>
<feature type="signal peptide" evidence="2">
    <location>
        <begin position="1"/>
        <end position="22"/>
    </location>
</feature>
<keyword evidence="2" id="KW-0732">Signal</keyword>
<evidence type="ECO:0008006" key="5">
    <source>
        <dbReference type="Google" id="ProtNLM"/>
    </source>
</evidence>
<keyword evidence="4" id="KW-1185">Reference proteome</keyword>